<keyword evidence="2" id="KW-1185">Reference proteome</keyword>
<sequence length="671" mass="72399">MNRTQSFAFRLAGVAFGTALVFSGWGALLAQAPAAPAAPAAKAAEEDENPFVPQPAVPLPPGMTGSTTSDPRVGLKAGLYDAGETAMGMEHLAFVKKPEAFQLSTTNPDDPAVQKSLDLIGVGNRNKIPKPMQLVIAQLAFANSDFAFQGTHLFQGNFYGVNFYDISNPAKVSLITSLVCPGGQGDVSVYGNLLFMSVEMPNGRLDCGVQGFPPLPPPEPGHEKDHRIPTASPDRFRGVRIFDISDIKNPKQVAAVQTCRGSHTHTLVLDPSDKDNVYIYVSGTSFVRQSEELAGCSGEEKPDKDPNTSLFRIDVIKVPIAAPQQAKVVSSPRVFIDPRTGALNGLNNGGSHDKKAEKPADTNQCHDITVYSALGLAAGACSGNGILLDIKDPVHPKRVDAVNDPNYSYWHSASFSNDGTKVVFTDEWGGGLQPRCRPTDPNKWGADAIFNLKDDKLSFASYYKMPAAQTETENCVAHNGSLIPVPGRDIEVQAWYQGGISVMDFTDPAHAYEIAYFDRGPVDAKALVLGGDWSAYWYNGYIYGSEIARGLDVFKLIPSKFLTQNEIDAARLVQVNELNVQNQQKITWPSQLTVARAYLDQLGRSQALSADRIADLNKAIARAQKSHLAKKDLAKLHGMAASVETSASDAKDARDAQRLHELAHILEGPTA</sequence>
<reference evidence="1 2" key="1">
    <citation type="submission" date="2020-08" db="EMBL/GenBank/DDBJ databases">
        <title>Genomic Encyclopedia of Type Strains, Phase IV (KMG-V): Genome sequencing to study the core and pangenomes of soil and plant-associated prokaryotes.</title>
        <authorList>
            <person name="Whitman W."/>
        </authorList>
    </citation>
    <scope>NUCLEOTIDE SEQUENCE [LARGE SCALE GENOMIC DNA]</scope>
    <source>
        <strain evidence="1 2">X5P2</strain>
    </source>
</reference>
<dbReference type="RefSeq" id="WP_183981321.1">
    <property type="nucleotide sequence ID" value="NZ_JACHEB010000015.1"/>
</dbReference>
<gene>
    <name evidence="1" type="ORF">HDF14_005131</name>
</gene>
<protein>
    <recommendedName>
        <fullName evidence="3">Secreted protein</fullName>
    </recommendedName>
</protein>
<evidence type="ECO:0000313" key="2">
    <source>
        <dbReference type="Proteomes" id="UP000535182"/>
    </source>
</evidence>
<organism evidence="1 2">
    <name type="scientific">Tunturiibacter gelidiferens</name>
    <dbReference type="NCBI Taxonomy" id="3069689"/>
    <lineage>
        <taxon>Bacteria</taxon>
        <taxon>Pseudomonadati</taxon>
        <taxon>Acidobacteriota</taxon>
        <taxon>Terriglobia</taxon>
        <taxon>Terriglobales</taxon>
        <taxon>Acidobacteriaceae</taxon>
        <taxon>Tunturiibacter</taxon>
    </lineage>
</organism>
<evidence type="ECO:0000313" key="1">
    <source>
        <dbReference type="EMBL" id="MBB5331484.1"/>
    </source>
</evidence>
<dbReference type="Proteomes" id="UP000535182">
    <property type="component" value="Unassembled WGS sequence"/>
</dbReference>
<dbReference type="EMBL" id="JACHEB010000015">
    <property type="protein sequence ID" value="MBB5331484.1"/>
    <property type="molecule type" value="Genomic_DNA"/>
</dbReference>
<comment type="caution">
    <text evidence="1">The sequence shown here is derived from an EMBL/GenBank/DDBJ whole genome shotgun (WGS) entry which is preliminary data.</text>
</comment>
<proteinExistence type="predicted"/>
<name>A0A9X0QJZ3_9BACT</name>
<evidence type="ECO:0008006" key="3">
    <source>
        <dbReference type="Google" id="ProtNLM"/>
    </source>
</evidence>
<accession>A0A9X0QJZ3</accession>
<dbReference type="AlphaFoldDB" id="A0A9X0QJZ3"/>